<name>A0AAE3R331_9BACT</name>
<reference evidence="1" key="1">
    <citation type="submission" date="2023-05" db="EMBL/GenBank/DDBJ databases">
        <authorList>
            <person name="Zhang X."/>
        </authorList>
    </citation>
    <scope>NUCLEOTIDE SEQUENCE</scope>
    <source>
        <strain evidence="1">BD1B2-1</strain>
    </source>
</reference>
<sequence>MSINLEQVKKELGNYFRTNNKVVREWVYREAQVSKYMRTLTRVKGKFPAQHSVTDHVIQGFASVWNALGTTTFKTNELVNYHQKVNFEIVPADILNSWLAELYQENMKPADMPISKYIAEKELGPKVVEDIEILSGDGVYDNTKLGQFGYSMNGLKKILADGIANVDNPMYRIKLNALQDNNIVAEVTSFERAIPTKVRKSLKYIFMSTSNLERYILDYENKFGANTNYTAENGMKTRLGKRTIVGLDCLDGSDLIFATPEDNFLKLIDIFDAPQVTDVQTLDYKVKIFMEFWLGYGFWINQLVMVSVYTGTSTGLASGSDGTDNNQLYYA</sequence>
<evidence type="ECO:0008006" key="3">
    <source>
        <dbReference type="Google" id="ProtNLM"/>
    </source>
</evidence>
<organism evidence="1 2">
    <name type="scientific">Xanthocytophaga agilis</name>
    <dbReference type="NCBI Taxonomy" id="3048010"/>
    <lineage>
        <taxon>Bacteria</taxon>
        <taxon>Pseudomonadati</taxon>
        <taxon>Bacteroidota</taxon>
        <taxon>Cytophagia</taxon>
        <taxon>Cytophagales</taxon>
        <taxon>Rhodocytophagaceae</taxon>
        <taxon>Xanthocytophaga</taxon>
    </lineage>
</organism>
<accession>A0AAE3R331</accession>
<evidence type="ECO:0000313" key="1">
    <source>
        <dbReference type="EMBL" id="MDJ1500470.1"/>
    </source>
</evidence>
<evidence type="ECO:0000313" key="2">
    <source>
        <dbReference type="Proteomes" id="UP001232063"/>
    </source>
</evidence>
<comment type="caution">
    <text evidence="1">The sequence shown here is derived from an EMBL/GenBank/DDBJ whole genome shotgun (WGS) entry which is preliminary data.</text>
</comment>
<dbReference type="AlphaFoldDB" id="A0AAE3R331"/>
<proteinExistence type="predicted"/>
<dbReference type="EMBL" id="JASJOU010000002">
    <property type="protein sequence ID" value="MDJ1500470.1"/>
    <property type="molecule type" value="Genomic_DNA"/>
</dbReference>
<gene>
    <name evidence="1" type="ORF">QNI22_07435</name>
</gene>
<dbReference type="RefSeq" id="WP_314510000.1">
    <property type="nucleotide sequence ID" value="NZ_JASJOU010000002.1"/>
</dbReference>
<protein>
    <recommendedName>
        <fullName evidence="3">Major capsid protein</fullName>
    </recommendedName>
</protein>
<keyword evidence="2" id="KW-1185">Reference proteome</keyword>
<dbReference type="Proteomes" id="UP001232063">
    <property type="component" value="Unassembled WGS sequence"/>
</dbReference>